<evidence type="ECO:0000313" key="1">
    <source>
        <dbReference type="EMBL" id="MCI26983.1"/>
    </source>
</evidence>
<proteinExistence type="predicted"/>
<dbReference type="AlphaFoldDB" id="A0A392QRG3"/>
<keyword evidence="2" id="KW-1185">Reference proteome</keyword>
<comment type="caution">
    <text evidence="1">The sequence shown here is derived from an EMBL/GenBank/DDBJ whole genome shotgun (WGS) entry which is preliminary data.</text>
</comment>
<protein>
    <submittedName>
        <fullName evidence="1">Uncharacterized protein</fullName>
    </submittedName>
</protein>
<evidence type="ECO:0000313" key="2">
    <source>
        <dbReference type="Proteomes" id="UP000265520"/>
    </source>
</evidence>
<feature type="non-terminal residue" evidence="1">
    <location>
        <position position="58"/>
    </location>
</feature>
<organism evidence="1 2">
    <name type="scientific">Trifolium medium</name>
    <dbReference type="NCBI Taxonomy" id="97028"/>
    <lineage>
        <taxon>Eukaryota</taxon>
        <taxon>Viridiplantae</taxon>
        <taxon>Streptophyta</taxon>
        <taxon>Embryophyta</taxon>
        <taxon>Tracheophyta</taxon>
        <taxon>Spermatophyta</taxon>
        <taxon>Magnoliopsida</taxon>
        <taxon>eudicotyledons</taxon>
        <taxon>Gunneridae</taxon>
        <taxon>Pentapetalae</taxon>
        <taxon>rosids</taxon>
        <taxon>fabids</taxon>
        <taxon>Fabales</taxon>
        <taxon>Fabaceae</taxon>
        <taxon>Papilionoideae</taxon>
        <taxon>50 kb inversion clade</taxon>
        <taxon>NPAAA clade</taxon>
        <taxon>Hologalegina</taxon>
        <taxon>IRL clade</taxon>
        <taxon>Trifolieae</taxon>
        <taxon>Trifolium</taxon>
    </lineage>
</organism>
<dbReference type="Proteomes" id="UP000265520">
    <property type="component" value="Unassembled WGS sequence"/>
</dbReference>
<dbReference type="EMBL" id="LXQA010156634">
    <property type="protein sequence ID" value="MCI26983.1"/>
    <property type="molecule type" value="Genomic_DNA"/>
</dbReference>
<name>A0A392QRG3_9FABA</name>
<accession>A0A392QRG3</accession>
<sequence>MLPQITILCVRLKISKLKSGIEFNYCLAQLLDSRHVLAPADCARHRVGYARHNMEGFG</sequence>
<reference evidence="1 2" key="1">
    <citation type="journal article" date="2018" name="Front. Plant Sci.">
        <title>Red Clover (Trifolium pratense) and Zigzag Clover (T. medium) - A Picture of Genomic Similarities and Differences.</title>
        <authorList>
            <person name="Dluhosova J."/>
            <person name="Istvanek J."/>
            <person name="Nedelnik J."/>
            <person name="Repkova J."/>
        </authorList>
    </citation>
    <scope>NUCLEOTIDE SEQUENCE [LARGE SCALE GENOMIC DNA]</scope>
    <source>
        <strain evidence="2">cv. 10/8</strain>
        <tissue evidence="1">Leaf</tissue>
    </source>
</reference>